<evidence type="ECO:0000313" key="4">
    <source>
        <dbReference type="EMBL" id="KZK74684.1"/>
    </source>
</evidence>
<dbReference type="Pfam" id="PF00596">
    <property type="entry name" value="Aldolase_II"/>
    <property type="match status" value="1"/>
</dbReference>
<dbReference type="Pfam" id="PF13561">
    <property type="entry name" value="adh_short_C2"/>
    <property type="match status" value="1"/>
</dbReference>
<dbReference type="Proteomes" id="UP000076481">
    <property type="component" value="Unassembled WGS sequence"/>
</dbReference>
<dbReference type="NCBIfam" id="NF006193">
    <property type="entry name" value="PRK08324.2-1"/>
    <property type="match status" value="1"/>
</dbReference>
<dbReference type="RefSeq" id="WP_292002483.1">
    <property type="nucleotide sequence ID" value="NZ_LVWG01000021.1"/>
</dbReference>
<dbReference type="InterPro" id="IPR036291">
    <property type="entry name" value="NAD(P)-bd_dom_sf"/>
</dbReference>
<keyword evidence="2" id="KW-0560">Oxidoreductase</keyword>
<gene>
    <name evidence="4" type="ORF">A3K90_09590</name>
</gene>
<sequence>MQNLWNDADLQRSVNGQRSANDIPVELAELVYASRLLGSESSLVMHGGGNTSVKSELHDIIGYRVNVIFIKGSGVNLAGVDAHDFMPVRIEPLQKLQHLYATGGRSSEEDIQQFSTQRFKNFLYLNLFYLTEHMVNHSLSPSIETLLHAFLPHRFIFHTHSTALLTLSNQPDGQALCREVLGESFGMVPYIKPGLGLARSAAAAYESTPSIRGLVLQKHGLVTFADTPDEAYHCMIESANRLEERIARAGRKVFPSVSLPAGIASLEDAAPVIRGAVVEEIMPGSRDYRQFVLEFRTSPDILAYVNSDSLSDVSQRGAMTPDFIIRTKNRPLVVPAPDASDLDAFKTAVHEAVERYEAEYRAYFQRRREAAGIEVSMLDPLPRVVLVPGLGLFGLGRTARAASVNADIAESTASAILDAESAGRFESITEQEVFDIEYWEMEQAKMTKVRHDVFAGKVALVTGAASGIGLATARAFRQRGAELVILDLNPDALGRAAEELGGGVLPIACDVTDRSAVRRAFDDVCRRYGGLDIVVSNVGVALQGRIGDVPDEVLRRSFELNFFSHQSIAQEAVRIMRLQGTGGVLLFNVSKQAVNPGPDFGPYGLPKAATMFLVRQYALDHGRDGIRANGINADRIRTGLLTDEMIKTRSKARGLSEREYMAGNLLQVEVTAEDVAEAFVHQALETKTTGSIVTVDGGNIAAALR</sequence>
<dbReference type="NCBIfam" id="NF006192">
    <property type="entry name" value="PRK08324.1-6"/>
    <property type="match status" value="1"/>
</dbReference>
<dbReference type="PANTHER" id="PTHR43669">
    <property type="entry name" value="5-KETO-D-GLUCONATE 5-REDUCTASE"/>
    <property type="match status" value="1"/>
</dbReference>
<dbReference type="InterPro" id="IPR002347">
    <property type="entry name" value="SDR_fam"/>
</dbReference>
<dbReference type="GO" id="GO:0016491">
    <property type="term" value="F:oxidoreductase activity"/>
    <property type="evidence" value="ECO:0007669"/>
    <property type="project" value="UniProtKB-KW"/>
</dbReference>
<evidence type="ECO:0000256" key="1">
    <source>
        <dbReference type="ARBA" id="ARBA00006484"/>
    </source>
</evidence>
<feature type="domain" description="Class II aldolase/adducin N-terminal" evidence="3">
    <location>
        <begin position="29"/>
        <end position="246"/>
    </location>
</feature>
<protein>
    <submittedName>
        <fullName evidence="4">Short-chain dehydrogenase</fullName>
    </submittedName>
</protein>
<dbReference type="SMART" id="SM01007">
    <property type="entry name" value="Aldolase_II"/>
    <property type="match status" value="1"/>
</dbReference>
<proteinExistence type="inferred from homology"/>
<comment type="similarity">
    <text evidence="1">Belongs to the short-chain dehydrogenases/reductases (SDR) family.</text>
</comment>
<organism evidence="4 5">
    <name type="scientific">Pelodictyon luteolum</name>
    <dbReference type="NCBI Taxonomy" id="1100"/>
    <lineage>
        <taxon>Bacteria</taxon>
        <taxon>Pseudomonadati</taxon>
        <taxon>Chlorobiota</taxon>
        <taxon>Chlorobiia</taxon>
        <taxon>Chlorobiales</taxon>
        <taxon>Chlorobiaceae</taxon>
        <taxon>Chlorobium/Pelodictyon group</taxon>
        <taxon>Pelodictyon</taxon>
    </lineage>
</organism>
<dbReference type="PRINTS" id="PR00081">
    <property type="entry name" value="GDHRDH"/>
</dbReference>
<dbReference type="AlphaFoldDB" id="A0A165M154"/>
<comment type="caution">
    <text evidence="4">The sequence shown here is derived from an EMBL/GenBank/DDBJ whole genome shotgun (WGS) entry which is preliminary data.</text>
</comment>
<accession>A0A165M154</accession>
<dbReference type="EMBL" id="LVWG01000021">
    <property type="protein sequence ID" value="KZK74684.1"/>
    <property type="molecule type" value="Genomic_DNA"/>
</dbReference>
<dbReference type="SUPFAM" id="SSF51735">
    <property type="entry name" value="NAD(P)-binding Rossmann-fold domains"/>
    <property type="match status" value="1"/>
</dbReference>
<dbReference type="SUPFAM" id="SSF53639">
    <property type="entry name" value="AraD/HMP-PK domain-like"/>
    <property type="match status" value="2"/>
</dbReference>
<evidence type="ECO:0000256" key="2">
    <source>
        <dbReference type="ARBA" id="ARBA00023002"/>
    </source>
</evidence>
<dbReference type="InterPro" id="IPR001303">
    <property type="entry name" value="Aldolase_II/adducin_N"/>
</dbReference>
<evidence type="ECO:0000313" key="5">
    <source>
        <dbReference type="Proteomes" id="UP000076481"/>
    </source>
</evidence>
<dbReference type="CDD" id="cd08943">
    <property type="entry name" value="R1PA_ADH_SDR_c"/>
    <property type="match status" value="1"/>
</dbReference>
<reference evidence="4 5" key="1">
    <citation type="submission" date="2016-03" db="EMBL/GenBank/DDBJ databases">
        <title>Speciation and ecological success in dimly lit waters: horizontal gene transfer in a green sulfur bacteria bloom unveiled by metagenomic assembly.</title>
        <authorList>
            <person name="Llorens-Mares T."/>
            <person name="Liu Z."/>
            <person name="Allen L.Z."/>
            <person name="Rusch D.B."/>
            <person name="Craig M.T."/>
            <person name="Dupont C.L."/>
            <person name="Bryant D.A."/>
            <person name="Casamayor E.O."/>
        </authorList>
    </citation>
    <scope>NUCLEOTIDE SEQUENCE [LARGE SCALE GENOMIC DNA]</scope>
    <source>
        <strain evidence="4">CIII</strain>
    </source>
</reference>
<evidence type="ECO:0000259" key="3">
    <source>
        <dbReference type="SMART" id="SM01007"/>
    </source>
</evidence>
<name>A0A165M154_PELLU</name>
<dbReference type="PANTHER" id="PTHR43669:SF3">
    <property type="entry name" value="ALCOHOL DEHYDROGENASE, PUTATIVE (AFU_ORTHOLOGUE AFUA_3G03445)-RELATED"/>
    <property type="match status" value="1"/>
</dbReference>
<dbReference type="Gene3D" id="3.40.50.720">
    <property type="entry name" value="NAD(P)-binding Rossmann-like Domain"/>
    <property type="match status" value="1"/>
</dbReference>
<dbReference type="InterPro" id="IPR036409">
    <property type="entry name" value="Aldolase_II/adducin_N_sf"/>
</dbReference>
<dbReference type="Gene3D" id="3.40.225.10">
    <property type="entry name" value="Class II aldolase/adducin N-terminal domain"/>
    <property type="match status" value="2"/>
</dbReference>